<dbReference type="PROSITE" id="PS01031">
    <property type="entry name" value="SHSP"/>
    <property type="match status" value="1"/>
</dbReference>
<evidence type="ECO:0000256" key="3">
    <source>
        <dbReference type="RuleBase" id="RU003616"/>
    </source>
</evidence>
<feature type="compositionally biased region" description="Basic residues" evidence="4">
    <location>
        <begin position="64"/>
        <end position="82"/>
    </location>
</feature>
<dbReference type="Pfam" id="PF00011">
    <property type="entry name" value="HSP20"/>
    <property type="match status" value="1"/>
</dbReference>
<evidence type="ECO:0000313" key="7">
    <source>
        <dbReference type="Proteomes" id="UP000283895"/>
    </source>
</evidence>
<dbReference type="SUPFAM" id="SSF49764">
    <property type="entry name" value="HSP20-like chaperones"/>
    <property type="match status" value="1"/>
</dbReference>
<dbReference type="Proteomes" id="UP000283895">
    <property type="component" value="Unassembled WGS sequence"/>
</dbReference>
<feature type="compositionally biased region" description="Basic and acidic residues" evidence="4">
    <location>
        <begin position="83"/>
        <end position="95"/>
    </location>
</feature>
<feature type="compositionally biased region" description="Basic and acidic residues" evidence="4">
    <location>
        <begin position="345"/>
        <end position="357"/>
    </location>
</feature>
<dbReference type="InterPro" id="IPR031107">
    <property type="entry name" value="Small_HSP"/>
</dbReference>
<evidence type="ECO:0000313" key="6">
    <source>
        <dbReference type="EMBL" id="ROW11544.1"/>
    </source>
</evidence>
<feature type="compositionally biased region" description="Basic and acidic residues" evidence="4">
    <location>
        <begin position="443"/>
        <end position="452"/>
    </location>
</feature>
<keyword evidence="1" id="KW-0346">Stress response</keyword>
<accession>A0A423X6D7</accession>
<feature type="region of interest" description="Disordered" evidence="4">
    <location>
        <begin position="48"/>
        <end position="314"/>
    </location>
</feature>
<proteinExistence type="inferred from homology"/>
<reference evidence="6 7" key="1">
    <citation type="submission" date="2015-09" db="EMBL/GenBank/DDBJ databases">
        <title>Host preference determinants of Valsa canker pathogens revealed by comparative genomics.</title>
        <authorList>
            <person name="Yin Z."/>
            <person name="Huang L."/>
        </authorList>
    </citation>
    <scope>NUCLEOTIDE SEQUENCE [LARGE SCALE GENOMIC DNA]</scope>
    <source>
        <strain evidence="6 7">03-1</strain>
    </source>
</reference>
<dbReference type="InterPro" id="IPR008978">
    <property type="entry name" value="HSP20-like_chaperone"/>
</dbReference>
<comment type="similarity">
    <text evidence="2 3">Belongs to the small heat shock protein (HSP20) family.</text>
</comment>
<dbReference type="AlphaFoldDB" id="A0A423X6D7"/>
<feature type="compositionally biased region" description="Polar residues" evidence="4">
    <location>
        <begin position="138"/>
        <end position="147"/>
    </location>
</feature>
<feature type="domain" description="SHSP" evidence="5">
    <location>
        <begin position="354"/>
        <end position="483"/>
    </location>
</feature>
<feature type="compositionally biased region" description="Acidic residues" evidence="4">
    <location>
        <begin position="96"/>
        <end position="111"/>
    </location>
</feature>
<comment type="caution">
    <text evidence="6">The sequence shown here is derived from an EMBL/GenBank/DDBJ whole genome shotgun (WGS) entry which is preliminary data.</text>
</comment>
<organism evidence="6 7">
    <name type="scientific">Cytospora schulzeri</name>
    <dbReference type="NCBI Taxonomy" id="448051"/>
    <lineage>
        <taxon>Eukaryota</taxon>
        <taxon>Fungi</taxon>
        <taxon>Dikarya</taxon>
        <taxon>Ascomycota</taxon>
        <taxon>Pezizomycotina</taxon>
        <taxon>Sordariomycetes</taxon>
        <taxon>Sordariomycetidae</taxon>
        <taxon>Diaporthales</taxon>
        <taxon>Cytosporaceae</taxon>
        <taxon>Cytospora</taxon>
    </lineage>
</organism>
<feature type="compositionally biased region" description="Basic and acidic residues" evidence="4">
    <location>
        <begin position="116"/>
        <end position="134"/>
    </location>
</feature>
<dbReference type="OrthoDB" id="5511210at2759"/>
<gene>
    <name evidence="6" type="ORF">VMCG_01459</name>
</gene>
<evidence type="ECO:0000256" key="2">
    <source>
        <dbReference type="PROSITE-ProRule" id="PRU00285"/>
    </source>
</evidence>
<feature type="compositionally biased region" description="Acidic residues" evidence="4">
    <location>
        <begin position="150"/>
        <end position="159"/>
    </location>
</feature>
<sequence length="483" mass="51715">MAWPGNFNWNNYGSGVDRAPPPPPAYGMGPFANPEFWQRCFEERRGWDDWNPEHQRGPHDHPHGHGRGFGRRGGRRHGGRRGHGADGGEGHHSATDNEEFPPEYIDDEEVAEAVADGEKGHENEKEQEKERDGADSPDTLTRELTPTSDDPPEGVPSEEEGPRQRGGPGCHGRHGSFGRRGRGGHGPHGRGDHRRHGPGPRGFPHHGPPPPPPFFSAMFGGGPRGPHGEHGGPPMPPFLEALFGGGPGPRGGPGGPGGPHGRHHHGPPPPPPFEGLFGAGPGPHGGPGGPGSHGPHGPPPPPPEGPAGAGSSFDFRPWMSMLANHPLARNMREYIERAQNGNREGPGDKSGDDKDVDSFTPPLDLFEQKDKWVLHLAVPGAKKEDVGVSWDADRSVLSVSGVVHRPGDEEFLRGLISGERSTGLFSREVRLPPAEGGGQKQESSSKEEVDAEGIEARMEDGILIVTVPKVEKGWTEVRKVDIQ</sequence>
<dbReference type="PANTHER" id="PTHR11527">
    <property type="entry name" value="HEAT-SHOCK PROTEIN 20 FAMILY MEMBER"/>
    <property type="match status" value="1"/>
</dbReference>
<name>A0A423X6D7_9PEZI</name>
<dbReference type="CDD" id="cd06464">
    <property type="entry name" value="ACD_sHsps-like"/>
    <property type="match status" value="1"/>
</dbReference>
<feature type="compositionally biased region" description="Basic and acidic residues" evidence="4">
    <location>
        <begin position="48"/>
        <end position="63"/>
    </location>
</feature>
<feature type="compositionally biased region" description="Pro residues" evidence="4">
    <location>
        <begin position="296"/>
        <end position="305"/>
    </location>
</feature>
<dbReference type="STRING" id="356882.A0A423X6D7"/>
<protein>
    <recommendedName>
        <fullName evidence="5">SHSP domain-containing protein</fullName>
    </recommendedName>
</protein>
<feature type="compositionally biased region" description="Gly residues" evidence="4">
    <location>
        <begin position="277"/>
        <end position="294"/>
    </location>
</feature>
<evidence type="ECO:0000256" key="1">
    <source>
        <dbReference type="ARBA" id="ARBA00023016"/>
    </source>
</evidence>
<dbReference type="InterPro" id="IPR002068">
    <property type="entry name" value="A-crystallin/Hsp20_dom"/>
</dbReference>
<feature type="region of interest" description="Disordered" evidence="4">
    <location>
        <begin position="424"/>
        <end position="452"/>
    </location>
</feature>
<feature type="compositionally biased region" description="Basic residues" evidence="4">
    <location>
        <begin position="171"/>
        <end position="198"/>
    </location>
</feature>
<dbReference type="Gene3D" id="2.60.40.790">
    <property type="match status" value="1"/>
</dbReference>
<evidence type="ECO:0000259" key="5">
    <source>
        <dbReference type="PROSITE" id="PS01031"/>
    </source>
</evidence>
<evidence type="ECO:0000256" key="4">
    <source>
        <dbReference type="SAM" id="MobiDB-lite"/>
    </source>
</evidence>
<dbReference type="EMBL" id="LKEA01000002">
    <property type="protein sequence ID" value="ROW11544.1"/>
    <property type="molecule type" value="Genomic_DNA"/>
</dbReference>
<feature type="compositionally biased region" description="Gly residues" evidence="4">
    <location>
        <begin position="243"/>
        <end position="259"/>
    </location>
</feature>
<feature type="region of interest" description="Disordered" evidence="4">
    <location>
        <begin position="340"/>
        <end position="359"/>
    </location>
</feature>
<keyword evidence="7" id="KW-1185">Reference proteome</keyword>